<protein>
    <recommendedName>
        <fullName evidence="4">Holin</fullName>
    </recommendedName>
</protein>
<dbReference type="Proteomes" id="UP000036932">
    <property type="component" value="Unassembled WGS sequence"/>
</dbReference>
<organism evidence="2 3">
    <name type="scientific">Paenibacillus solani</name>
    <dbReference type="NCBI Taxonomy" id="1705565"/>
    <lineage>
        <taxon>Bacteria</taxon>
        <taxon>Bacillati</taxon>
        <taxon>Bacillota</taxon>
        <taxon>Bacilli</taxon>
        <taxon>Bacillales</taxon>
        <taxon>Paenibacillaceae</taxon>
        <taxon>Paenibacillus</taxon>
    </lineage>
</organism>
<evidence type="ECO:0008006" key="4">
    <source>
        <dbReference type="Google" id="ProtNLM"/>
    </source>
</evidence>
<evidence type="ECO:0000256" key="1">
    <source>
        <dbReference type="SAM" id="Phobius"/>
    </source>
</evidence>
<dbReference type="PATRIC" id="fig|1705565.3.peg.813"/>
<evidence type="ECO:0000313" key="3">
    <source>
        <dbReference type="Proteomes" id="UP000036932"/>
    </source>
</evidence>
<keyword evidence="1" id="KW-0812">Transmembrane</keyword>
<keyword evidence="1" id="KW-0472">Membrane</keyword>
<gene>
    <name evidence="2" type="ORF">AM231_23340</name>
</gene>
<dbReference type="EMBL" id="LIUT01000006">
    <property type="protein sequence ID" value="KOR76868.1"/>
    <property type="molecule type" value="Genomic_DNA"/>
</dbReference>
<proteinExistence type="predicted"/>
<feature type="transmembrane region" description="Helical" evidence="1">
    <location>
        <begin position="47"/>
        <end position="64"/>
    </location>
</feature>
<dbReference type="InterPro" id="IPR032111">
    <property type="entry name" value="Clostridium_phage_holin"/>
</dbReference>
<dbReference type="OrthoDB" id="2884029at2"/>
<evidence type="ECO:0000313" key="2">
    <source>
        <dbReference type="EMBL" id="KOR76868.1"/>
    </source>
</evidence>
<dbReference type="AlphaFoldDB" id="A0A0M1N3Z8"/>
<name>A0A0M1N3Z8_9BACL</name>
<sequence>MVGKEGSAMEWNVIFQLIEPQLFMVVAACWVIGYVLKQTPRVPNWSIVYVVMVISILFTTGLTHWSAETIIQGILAGAFAVFGHQAVKQAAEAIAGRRNKDDE</sequence>
<keyword evidence="3" id="KW-1185">Reference proteome</keyword>
<reference evidence="3" key="1">
    <citation type="submission" date="2015-08" db="EMBL/GenBank/DDBJ databases">
        <title>Genome sequencing project for genomic taxonomy and phylogenomics of Bacillus-like bacteria.</title>
        <authorList>
            <person name="Liu B."/>
            <person name="Wang J."/>
            <person name="Zhu Y."/>
            <person name="Liu G."/>
            <person name="Chen Q."/>
            <person name="Chen Z."/>
            <person name="Lan J."/>
            <person name="Che J."/>
            <person name="Ge C."/>
            <person name="Shi H."/>
            <person name="Pan Z."/>
            <person name="Liu X."/>
        </authorList>
    </citation>
    <scope>NUCLEOTIDE SEQUENCE [LARGE SCALE GENOMIC DNA]</scope>
    <source>
        <strain evidence="3">FJAT-22460</strain>
    </source>
</reference>
<feature type="transmembrane region" description="Helical" evidence="1">
    <location>
        <begin position="13"/>
        <end position="35"/>
    </location>
</feature>
<dbReference type="Pfam" id="PF16079">
    <property type="entry name" value="Phage_holin_5_2"/>
    <property type="match status" value="1"/>
</dbReference>
<accession>A0A0M1N3Z8</accession>
<keyword evidence="1" id="KW-1133">Transmembrane helix</keyword>
<comment type="caution">
    <text evidence="2">The sequence shown here is derived from an EMBL/GenBank/DDBJ whole genome shotgun (WGS) entry which is preliminary data.</text>
</comment>